<organism evidence="4 5">
    <name type="scientific">Aspergillus neoniger (strain CBS 115656)</name>
    <dbReference type="NCBI Taxonomy" id="1448310"/>
    <lineage>
        <taxon>Eukaryota</taxon>
        <taxon>Fungi</taxon>
        <taxon>Dikarya</taxon>
        <taxon>Ascomycota</taxon>
        <taxon>Pezizomycotina</taxon>
        <taxon>Eurotiomycetes</taxon>
        <taxon>Eurotiomycetidae</taxon>
        <taxon>Eurotiales</taxon>
        <taxon>Aspergillaceae</taxon>
        <taxon>Aspergillus</taxon>
        <taxon>Aspergillus subgen. Circumdati</taxon>
    </lineage>
</organism>
<gene>
    <name evidence="4" type="ORF">BO87DRAFT_320173</name>
</gene>
<proteinExistence type="predicted"/>
<feature type="domain" description="Yeast cell wall synthesis Kre9/Knh1-like N-terminal" evidence="3">
    <location>
        <begin position="22"/>
        <end position="123"/>
    </location>
</feature>
<feature type="signal peptide" evidence="2">
    <location>
        <begin position="1"/>
        <end position="17"/>
    </location>
</feature>
<evidence type="ECO:0000313" key="4">
    <source>
        <dbReference type="EMBL" id="PYH29278.1"/>
    </source>
</evidence>
<dbReference type="InterPro" id="IPR052479">
    <property type="entry name" value="GPI-anchor_Adhesion_Reg"/>
</dbReference>
<keyword evidence="5" id="KW-1185">Reference proteome</keyword>
<protein>
    <recommendedName>
        <fullName evidence="3">Yeast cell wall synthesis Kre9/Knh1-like N-terminal domain-containing protein</fullName>
    </recommendedName>
</protein>
<accession>A0A318YM20</accession>
<dbReference type="GeneID" id="37122339"/>
<dbReference type="RefSeq" id="XP_025474756.1">
    <property type="nucleotide sequence ID" value="XM_025619883.1"/>
</dbReference>
<dbReference type="PANTHER" id="PTHR35185">
    <property type="entry name" value="SERINE/THREONINE-RICH PROTEIN ADG2-RELATED"/>
    <property type="match status" value="1"/>
</dbReference>
<dbReference type="Proteomes" id="UP000247647">
    <property type="component" value="Unassembled WGS sequence"/>
</dbReference>
<sequence length="126" mass="13616">MHLIPIAIATLLTTASAITIIKPAAGDTVHCNQPWQVCWTAVNTDPPQFCLYLTNFREFPPQIVDLLSRTPITTDGGGCVTIPPPSCPSPLRTTYFVSSSPYRVRAASCSDSNTIYAESGDFTLLP</sequence>
<dbReference type="PANTHER" id="PTHR35185:SF1">
    <property type="entry name" value="UPF0619 GPI-ANCHORED MEMBRANE PROTEIN C1322.10"/>
    <property type="match status" value="1"/>
</dbReference>
<dbReference type="AlphaFoldDB" id="A0A318YM20"/>
<dbReference type="OrthoDB" id="5316007at2759"/>
<evidence type="ECO:0000259" key="3">
    <source>
        <dbReference type="Pfam" id="PF10342"/>
    </source>
</evidence>
<dbReference type="EMBL" id="KZ821495">
    <property type="protein sequence ID" value="PYH29278.1"/>
    <property type="molecule type" value="Genomic_DNA"/>
</dbReference>
<evidence type="ECO:0000313" key="5">
    <source>
        <dbReference type="Proteomes" id="UP000247647"/>
    </source>
</evidence>
<name>A0A318YM20_ASPNB</name>
<feature type="chain" id="PRO_5016392456" description="Yeast cell wall synthesis Kre9/Knh1-like N-terminal domain-containing protein" evidence="2">
    <location>
        <begin position="18"/>
        <end position="126"/>
    </location>
</feature>
<keyword evidence="1 2" id="KW-0732">Signal</keyword>
<dbReference type="Pfam" id="PF10342">
    <property type="entry name" value="Kre9_KNH"/>
    <property type="match status" value="1"/>
</dbReference>
<evidence type="ECO:0000256" key="2">
    <source>
        <dbReference type="SAM" id="SignalP"/>
    </source>
</evidence>
<evidence type="ECO:0000256" key="1">
    <source>
        <dbReference type="ARBA" id="ARBA00022729"/>
    </source>
</evidence>
<dbReference type="InterPro" id="IPR018466">
    <property type="entry name" value="Kre9/Knh1-like_N"/>
</dbReference>
<reference evidence="4" key="1">
    <citation type="submission" date="2016-12" db="EMBL/GenBank/DDBJ databases">
        <title>The genomes of Aspergillus section Nigri reveals drivers in fungal speciation.</title>
        <authorList>
            <consortium name="DOE Joint Genome Institute"/>
            <person name="Vesth T.C."/>
            <person name="Nybo J."/>
            <person name="Theobald S."/>
            <person name="Brandl J."/>
            <person name="Frisvad J.C."/>
            <person name="Nielsen K.F."/>
            <person name="Lyhne E.K."/>
            <person name="Kogle M.E."/>
            <person name="Kuo A."/>
            <person name="Riley R."/>
            <person name="Clum A."/>
            <person name="Nolan M."/>
            <person name="Lipzen A."/>
            <person name="Salamov A."/>
            <person name="Henrissat B."/>
            <person name="Wiebenga A."/>
            <person name="De Vries R.P."/>
            <person name="Grigoriev I.V."/>
            <person name="Mortensen U.H."/>
            <person name="Andersen M.R."/>
            <person name="Baker S.E."/>
        </authorList>
    </citation>
    <scope>NUCLEOTIDE SEQUENCE [LARGE SCALE GENOMIC DNA]</scope>
    <source>
        <strain evidence="4">CBS 115656</strain>
    </source>
</reference>